<organism evidence="2 3">
    <name type="scientific">Angomonas deanei</name>
    <dbReference type="NCBI Taxonomy" id="59799"/>
    <lineage>
        <taxon>Eukaryota</taxon>
        <taxon>Discoba</taxon>
        <taxon>Euglenozoa</taxon>
        <taxon>Kinetoplastea</taxon>
        <taxon>Metakinetoplastina</taxon>
        <taxon>Trypanosomatida</taxon>
        <taxon>Trypanosomatidae</taxon>
        <taxon>Strigomonadinae</taxon>
        <taxon>Angomonas</taxon>
    </lineage>
</organism>
<keyword evidence="3" id="KW-1185">Reference proteome</keyword>
<dbReference type="EMBL" id="LR877145">
    <property type="protein sequence ID" value="CAD2212835.1"/>
    <property type="molecule type" value="Genomic_DNA"/>
</dbReference>
<accession>A0A7G2BZZ1</accession>
<evidence type="ECO:0000313" key="2">
    <source>
        <dbReference type="EMBL" id="CAD2212835.1"/>
    </source>
</evidence>
<sequence>MSDAVLAALLDRCIALEVEYKQLRQQIAEESKARVKLERYLVERSCLWPERTSAYAAAKSANGTAVLPDLAAAYDFCSAEDGYVQYKRGTVPLSVLQFYCAGCDIKGEYYFTKEALLTVTAVGTCEEYFKTVLPLLRGITSAKFDDYEEYTLPEDRRTMIGGGSVREFLAKVVFLLPEPKDIKGFYKSHDSCYLAFKADHISSEVLKAWCHGEGGEWLCVCPPSLLRARVSFEVYCMVMLPYLPSVTSITVGQEVTRIAKLPITITTVDVSGCDAIEDFTPLLKMHRLSKVYYSGSTNPRFEDIIDRLKKKGVTVVKDRW</sequence>
<dbReference type="VEuPathDB" id="TriTrypDB:ADEAN_000024700"/>
<name>A0A7G2BZZ1_9TRYP</name>
<dbReference type="Proteomes" id="UP000515908">
    <property type="component" value="Chromosome 01"/>
</dbReference>
<feature type="coiled-coil region" evidence="1">
    <location>
        <begin position="6"/>
        <end position="40"/>
    </location>
</feature>
<keyword evidence="1" id="KW-0175">Coiled coil</keyword>
<dbReference type="AlphaFoldDB" id="A0A7G2BZZ1"/>
<evidence type="ECO:0000256" key="1">
    <source>
        <dbReference type="SAM" id="Coils"/>
    </source>
</evidence>
<reference evidence="2 3" key="1">
    <citation type="submission" date="2020-08" db="EMBL/GenBank/DDBJ databases">
        <authorList>
            <person name="Newling K."/>
            <person name="Davey J."/>
            <person name="Forrester S."/>
        </authorList>
    </citation>
    <scope>NUCLEOTIDE SEQUENCE [LARGE SCALE GENOMIC DNA]</scope>
    <source>
        <strain evidence="3">Crithidia deanei Carvalho (ATCC PRA-265)</strain>
    </source>
</reference>
<gene>
    <name evidence="2" type="ORF">ADEAN_000024700</name>
</gene>
<evidence type="ECO:0000313" key="3">
    <source>
        <dbReference type="Proteomes" id="UP000515908"/>
    </source>
</evidence>
<proteinExistence type="predicted"/>
<protein>
    <submittedName>
        <fullName evidence="2">Uncharacterized protein</fullName>
    </submittedName>
</protein>